<reference evidence="20" key="1">
    <citation type="journal article" date="2021" name="PeerJ">
        <title>Extensive microbial diversity within the chicken gut microbiome revealed by metagenomics and culture.</title>
        <authorList>
            <person name="Gilroy R."/>
            <person name="Ravi A."/>
            <person name="Getino M."/>
            <person name="Pursley I."/>
            <person name="Horton D.L."/>
            <person name="Alikhan N.F."/>
            <person name="Baker D."/>
            <person name="Gharbi K."/>
            <person name="Hall N."/>
            <person name="Watson M."/>
            <person name="Adriaenssens E.M."/>
            <person name="Foster-Nyarko E."/>
            <person name="Jarju S."/>
            <person name="Secka A."/>
            <person name="Antonio M."/>
            <person name="Oren A."/>
            <person name="Chaudhuri R.R."/>
            <person name="La Ragione R."/>
            <person name="Hildebrand F."/>
            <person name="Pallen M.J."/>
        </authorList>
    </citation>
    <scope>NUCLEOTIDE SEQUENCE</scope>
    <source>
        <strain evidence="20">ChiHejej3B27-3195</strain>
    </source>
</reference>
<gene>
    <name evidence="20" type="ORF">H9871_03170</name>
</gene>
<evidence type="ECO:0000256" key="12">
    <source>
        <dbReference type="ARBA" id="ARBA00049645"/>
    </source>
</evidence>
<evidence type="ECO:0000313" key="20">
    <source>
        <dbReference type="EMBL" id="HIW99123.1"/>
    </source>
</evidence>
<feature type="domain" description="Glucose-methanol-choline oxidoreductase C-terminal" evidence="19">
    <location>
        <begin position="432"/>
        <end position="498"/>
    </location>
</feature>
<dbReference type="GO" id="GO:0008203">
    <property type="term" value="P:cholesterol metabolic process"/>
    <property type="evidence" value="ECO:0007669"/>
    <property type="project" value="UniProtKB-KW"/>
</dbReference>
<evidence type="ECO:0000313" key="21">
    <source>
        <dbReference type="Proteomes" id="UP000824151"/>
    </source>
</evidence>
<comment type="pathway">
    <text evidence="12">Steroid metabolism; cholesterol degradation.</text>
</comment>
<evidence type="ECO:0000256" key="4">
    <source>
        <dbReference type="ARBA" id="ARBA00022630"/>
    </source>
</evidence>
<evidence type="ECO:0000256" key="1">
    <source>
        <dbReference type="ARBA" id="ARBA00001974"/>
    </source>
</evidence>
<evidence type="ECO:0000256" key="9">
    <source>
        <dbReference type="ARBA" id="ARBA00023221"/>
    </source>
</evidence>
<keyword evidence="10" id="KW-0413">Isomerase</keyword>
<dbReference type="GO" id="GO:0016995">
    <property type="term" value="F:cholesterol oxidase activity"/>
    <property type="evidence" value="ECO:0007669"/>
    <property type="project" value="UniProtKB-EC"/>
</dbReference>
<accession>A0A9D1S218</accession>
<dbReference type="AlphaFoldDB" id="A0A9D1S218"/>
<keyword evidence="9" id="KW-0753">Steroid metabolism</keyword>
<dbReference type="EC" id="1.1.3.6" evidence="13"/>
<dbReference type="Pfam" id="PF00732">
    <property type="entry name" value="GMC_oxred_N"/>
    <property type="match status" value="1"/>
</dbReference>
<evidence type="ECO:0000256" key="7">
    <source>
        <dbReference type="ARBA" id="ARBA00023098"/>
    </source>
</evidence>
<evidence type="ECO:0000256" key="5">
    <source>
        <dbReference type="ARBA" id="ARBA00022827"/>
    </source>
</evidence>
<feature type="region of interest" description="Disordered" evidence="16">
    <location>
        <begin position="538"/>
        <end position="579"/>
    </location>
</feature>
<evidence type="ECO:0000256" key="10">
    <source>
        <dbReference type="ARBA" id="ARBA00023235"/>
    </source>
</evidence>
<reference evidence="20" key="2">
    <citation type="submission" date="2021-04" db="EMBL/GenBank/DDBJ databases">
        <authorList>
            <person name="Gilroy R."/>
        </authorList>
    </citation>
    <scope>NUCLEOTIDE SEQUENCE</scope>
    <source>
        <strain evidence="20">ChiHejej3B27-3195</strain>
    </source>
</reference>
<evidence type="ECO:0000256" key="15">
    <source>
        <dbReference type="ARBA" id="ARBA00049778"/>
    </source>
</evidence>
<evidence type="ECO:0000256" key="14">
    <source>
        <dbReference type="ARBA" id="ARBA00049744"/>
    </source>
</evidence>
<evidence type="ECO:0000259" key="18">
    <source>
        <dbReference type="Pfam" id="PF00890"/>
    </source>
</evidence>
<comment type="similarity">
    <text evidence="2">Belongs to the GMC oxidoreductase family.</text>
</comment>
<keyword evidence="6" id="KW-0560">Oxidoreductase</keyword>
<keyword evidence="7" id="KW-0443">Lipid metabolism</keyword>
<evidence type="ECO:0000256" key="11">
    <source>
        <dbReference type="ARBA" id="ARBA00038856"/>
    </source>
</evidence>
<dbReference type="GO" id="GO:0004769">
    <property type="term" value="F:steroid Delta-isomerase activity"/>
    <property type="evidence" value="ECO:0007669"/>
    <property type="project" value="UniProtKB-EC"/>
</dbReference>
<evidence type="ECO:0000256" key="16">
    <source>
        <dbReference type="SAM" id="MobiDB-lite"/>
    </source>
</evidence>
<dbReference type="EC" id="5.3.3.1" evidence="11"/>
<dbReference type="Proteomes" id="UP000824151">
    <property type="component" value="Unassembled WGS sequence"/>
</dbReference>
<keyword evidence="8" id="KW-1207">Sterol metabolism</keyword>
<evidence type="ECO:0000259" key="17">
    <source>
        <dbReference type="Pfam" id="PF00732"/>
    </source>
</evidence>
<evidence type="ECO:0000256" key="3">
    <source>
        <dbReference type="ARBA" id="ARBA00022548"/>
    </source>
</evidence>
<dbReference type="Pfam" id="PF00890">
    <property type="entry name" value="FAD_binding_2"/>
    <property type="match status" value="1"/>
</dbReference>
<dbReference type="Gene3D" id="3.30.410.10">
    <property type="entry name" value="Cholesterol Oxidase, domain 2"/>
    <property type="match status" value="1"/>
</dbReference>
<dbReference type="PANTHER" id="PTHR47470:SF1">
    <property type="entry name" value="FAD-DEPENDENT OXIDOREDUCTASE 2 FAD BINDING DOMAIN-CONTAINING PROTEIN"/>
    <property type="match status" value="1"/>
</dbReference>
<dbReference type="InterPro" id="IPR036188">
    <property type="entry name" value="FAD/NAD-bd_sf"/>
</dbReference>
<dbReference type="Gene3D" id="3.50.50.60">
    <property type="entry name" value="FAD/NAD(P)-binding domain"/>
    <property type="match status" value="1"/>
</dbReference>
<evidence type="ECO:0000256" key="8">
    <source>
        <dbReference type="ARBA" id="ARBA00023166"/>
    </source>
</evidence>
<dbReference type="SUPFAM" id="SSF51905">
    <property type="entry name" value="FAD/NAD(P)-binding domain"/>
    <property type="match status" value="1"/>
</dbReference>
<comment type="caution">
    <text evidence="20">The sequence shown here is derived from an EMBL/GenBank/DDBJ whole genome shotgun (WGS) entry which is preliminary data.</text>
</comment>
<organism evidence="20 21">
    <name type="scientific">Candidatus Nesterenkonia stercoripullorum</name>
    <dbReference type="NCBI Taxonomy" id="2838701"/>
    <lineage>
        <taxon>Bacteria</taxon>
        <taxon>Bacillati</taxon>
        <taxon>Actinomycetota</taxon>
        <taxon>Actinomycetes</taxon>
        <taxon>Micrococcales</taxon>
        <taxon>Micrococcaceae</taxon>
        <taxon>Nesterenkonia</taxon>
    </lineage>
</organism>
<sequence length="579" mass="62238">MSEHDADVVVIGSGFGGAVSAARLAQAGLRVVIVERGRRWNAEDFPRDRSLRSGWWWHRDRGLFDVRWLDRMLSVQGAGWGGGSLVYANVFARPPAEVFDERWPSSTSRAALEPYYDLVAHMLEVSPVGPDPQTGAVPARTTLMERSTATLDRPAESMRPQLAVRFGDPDVMVRNRHGAVQAGCRFVGECVLGCPQRAKNTLDHNYLFVAEHAGATARTETEVTAVRPEGSGYRVEATDHVSGSTESWSASAVFFAAGAVATTELLLRMRDVSGDLPDLSAQLGEGFSGNGDSLSFLRRRGEPVELGRGPTITSATIVTDAPSPGEKPAWFVLQDGGYPAVLASLVAGMNPAQAATAAVTRALRRVFPRLAEKQTAMTLLMMGRDSSNGRLVLDHHLEAAVRWDNRANSGLYRAERALARSVGQAMGARTLHTPIWTILRRAVTVHNLGGAPVGTDPDSGVVDEHGEVFGYPGLLVVDGASLPGATGANPSATIAALAERRVEHFIRRFTGDETWVPPERAEVVPVDVPEDAAIQRMRTQVTSEPPPRGPEGAAPSPPGVHFTEQMSGAVHIAGRRERT</sequence>
<keyword evidence="4" id="KW-0285">Flavoprotein</keyword>
<protein>
    <recommendedName>
        <fullName evidence="14">Cholesterol oxidase</fullName>
        <ecNumber evidence="13">1.1.3.6</ecNumber>
        <ecNumber evidence="11">5.3.3.1</ecNumber>
    </recommendedName>
    <alternativeName>
        <fullName evidence="15">Cholesterol isomerase</fullName>
    </alternativeName>
</protein>
<name>A0A9D1S218_9MICC</name>
<dbReference type="EMBL" id="DXGD01000116">
    <property type="protein sequence ID" value="HIW99123.1"/>
    <property type="molecule type" value="Genomic_DNA"/>
</dbReference>
<dbReference type="GO" id="GO:0050660">
    <property type="term" value="F:flavin adenine dinucleotide binding"/>
    <property type="evidence" value="ECO:0007669"/>
    <property type="project" value="InterPro"/>
</dbReference>
<feature type="domain" description="FAD-dependent oxidoreductase 2 FAD-binding" evidence="18">
    <location>
        <begin position="7"/>
        <end position="38"/>
    </location>
</feature>
<dbReference type="Pfam" id="PF05199">
    <property type="entry name" value="GMC_oxred_C"/>
    <property type="match status" value="1"/>
</dbReference>
<feature type="domain" description="Glucose-methanol-choline oxidoreductase N-terminal" evidence="17">
    <location>
        <begin position="71"/>
        <end position="268"/>
    </location>
</feature>
<dbReference type="InterPro" id="IPR003953">
    <property type="entry name" value="FAD-dep_OxRdtase_2_FAD-bd"/>
</dbReference>
<feature type="non-terminal residue" evidence="20">
    <location>
        <position position="579"/>
    </location>
</feature>
<dbReference type="PANTHER" id="PTHR47470">
    <property type="entry name" value="CHOLESTEROL OXIDASE"/>
    <property type="match status" value="1"/>
</dbReference>
<proteinExistence type="inferred from homology"/>
<keyword evidence="3" id="KW-0153">Cholesterol metabolism</keyword>
<evidence type="ECO:0000259" key="19">
    <source>
        <dbReference type="Pfam" id="PF05199"/>
    </source>
</evidence>
<evidence type="ECO:0000256" key="2">
    <source>
        <dbReference type="ARBA" id="ARBA00010790"/>
    </source>
</evidence>
<dbReference type="InterPro" id="IPR052542">
    <property type="entry name" value="Cholesterol_Oxidase"/>
</dbReference>
<dbReference type="InterPro" id="IPR007867">
    <property type="entry name" value="GMC_OxRtase_C"/>
</dbReference>
<dbReference type="InterPro" id="IPR000172">
    <property type="entry name" value="GMC_OxRdtase_N"/>
</dbReference>
<keyword evidence="5" id="KW-0274">FAD</keyword>
<comment type="cofactor">
    <cofactor evidence="1">
        <name>FAD</name>
        <dbReference type="ChEBI" id="CHEBI:57692"/>
    </cofactor>
</comment>
<evidence type="ECO:0000256" key="6">
    <source>
        <dbReference type="ARBA" id="ARBA00023002"/>
    </source>
</evidence>
<evidence type="ECO:0000256" key="13">
    <source>
        <dbReference type="ARBA" id="ARBA00049723"/>
    </source>
</evidence>